<reference evidence="2 3" key="1">
    <citation type="submission" date="2013-06" db="EMBL/GenBank/DDBJ databases">
        <title>Draft genome sequence of Thauera terpenica.</title>
        <authorList>
            <person name="Liu B."/>
            <person name="Frostegard A.H."/>
            <person name="Shapleigh J.P."/>
        </authorList>
    </citation>
    <scope>NUCLEOTIDE SEQUENCE [LARGE SCALE GENOMIC DNA]</scope>
    <source>
        <strain evidence="2 3">58Eu</strain>
    </source>
</reference>
<comment type="caution">
    <text evidence="2">The sequence shown here is derived from an EMBL/GenBank/DDBJ whole genome shotgun (WGS) entry which is preliminary data.</text>
</comment>
<proteinExistence type="predicted"/>
<sequence length="363" mass="39754">MQIQLLIPGLLWPTATLLGPASGLALDGLATLLGRGTRELREFEPYDRQFARLFGLEDAHLPLAALRRLGEADAAATEPGSHWLCADPVNLSFAREHLLLHPFADDALGIDEAATLITALNELFTDLGHFEACTPTRWYLRLKQPTEVTLYALDDVIGRPIKHFLPEGKDARLWQRTMNEAQIVLHNHAASQAREAAGKRPVNSLWLWGAGTLTQNPRAPAQAVQATDPLSLGMARAAGVPTRAPERAHALRQSTLVVLDSLLKPAQQLDLESWRDALAALERDWFAPLSEAIKGGHLQALQLTAPSDRGTLHVRLGSAERWKFWRKPYAFDALLKSIAPAAHTAPGAAPPTDSPRSHSPNQR</sequence>
<dbReference type="EMBL" id="ATJV01000060">
    <property type="protein sequence ID" value="EPZ15129.1"/>
    <property type="molecule type" value="Genomic_DNA"/>
</dbReference>
<dbReference type="InterPro" id="IPR016631">
    <property type="entry name" value="Regulatory_RpfE"/>
</dbReference>
<dbReference type="RefSeq" id="WP_021249773.1">
    <property type="nucleotide sequence ID" value="NZ_ATJV01000060.1"/>
</dbReference>
<dbReference type="OrthoDB" id="5295974at2"/>
<evidence type="ECO:0000313" key="2">
    <source>
        <dbReference type="EMBL" id="EPZ15129.1"/>
    </source>
</evidence>
<dbReference type="eggNOG" id="COG4255">
    <property type="taxonomic scope" value="Bacteria"/>
</dbReference>
<name>T0AQQ0_9RHOO</name>
<dbReference type="PATRIC" id="fig|1348657.5.peg.2360"/>
<dbReference type="STRING" id="1348657.M622_16370"/>
<gene>
    <name evidence="2" type="ORF">M622_16370</name>
</gene>
<evidence type="ECO:0008006" key="4">
    <source>
        <dbReference type="Google" id="ProtNLM"/>
    </source>
</evidence>
<accession>T0AQQ0</accession>
<protein>
    <recommendedName>
        <fullName evidence="4">Phosphoglycerate mutase</fullName>
    </recommendedName>
</protein>
<feature type="region of interest" description="Disordered" evidence="1">
    <location>
        <begin position="342"/>
        <end position="363"/>
    </location>
</feature>
<dbReference type="PIRSF" id="PIRSF015283">
    <property type="entry name" value="Regulatory_RpfE"/>
    <property type="match status" value="1"/>
</dbReference>
<dbReference type="AlphaFoldDB" id="T0AQQ0"/>
<evidence type="ECO:0000313" key="3">
    <source>
        <dbReference type="Proteomes" id="UP000015455"/>
    </source>
</evidence>
<evidence type="ECO:0000256" key="1">
    <source>
        <dbReference type="SAM" id="MobiDB-lite"/>
    </source>
</evidence>
<organism evidence="2 3">
    <name type="scientific">Thauera terpenica 58Eu</name>
    <dbReference type="NCBI Taxonomy" id="1348657"/>
    <lineage>
        <taxon>Bacteria</taxon>
        <taxon>Pseudomonadati</taxon>
        <taxon>Pseudomonadota</taxon>
        <taxon>Betaproteobacteria</taxon>
        <taxon>Rhodocyclales</taxon>
        <taxon>Zoogloeaceae</taxon>
        <taxon>Thauera</taxon>
    </lineage>
</organism>
<keyword evidence="3" id="KW-1185">Reference proteome</keyword>
<dbReference type="Proteomes" id="UP000015455">
    <property type="component" value="Unassembled WGS sequence"/>
</dbReference>